<dbReference type="EMBL" id="KE145358">
    <property type="protein sequence ID" value="EPE33299.1"/>
    <property type="molecule type" value="Genomic_DNA"/>
</dbReference>
<dbReference type="RefSeq" id="XP_008079916.1">
    <property type="nucleotide sequence ID" value="XM_008081725.1"/>
</dbReference>
<keyword evidence="4" id="KW-1185">Reference proteome</keyword>
<evidence type="ECO:0000313" key="3">
    <source>
        <dbReference type="EMBL" id="EPE33299.1"/>
    </source>
</evidence>
<dbReference type="OMA" id="NIRHIRR"/>
<gene>
    <name evidence="3" type="ORF">GLAREA_06311</name>
</gene>
<feature type="region of interest" description="Disordered" evidence="1">
    <location>
        <begin position="1"/>
        <end position="211"/>
    </location>
</feature>
<feature type="compositionally biased region" description="Basic and acidic residues" evidence="1">
    <location>
        <begin position="190"/>
        <end position="211"/>
    </location>
</feature>
<dbReference type="HOGENOM" id="CLU_012207_1_0_1"/>
<evidence type="ECO:0000313" key="4">
    <source>
        <dbReference type="Proteomes" id="UP000016922"/>
    </source>
</evidence>
<keyword evidence="2" id="KW-0812">Transmembrane</keyword>
<dbReference type="KEGG" id="glz:GLAREA_06311"/>
<accession>S3D873</accession>
<keyword evidence="2" id="KW-0472">Membrane</keyword>
<feature type="transmembrane region" description="Helical" evidence="2">
    <location>
        <begin position="278"/>
        <end position="297"/>
    </location>
</feature>
<feature type="transmembrane region" description="Helical" evidence="2">
    <location>
        <begin position="317"/>
        <end position="335"/>
    </location>
</feature>
<reference evidence="3 4" key="1">
    <citation type="journal article" date="2013" name="BMC Genomics">
        <title>Genomics-driven discovery of the pneumocandin biosynthetic gene cluster in the fungus Glarea lozoyensis.</title>
        <authorList>
            <person name="Chen L."/>
            <person name="Yue Q."/>
            <person name="Zhang X."/>
            <person name="Xiang M."/>
            <person name="Wang C."/>
            <person name="Li S."/>
            <person name="Che Y."/>
            <person name="Ortiz-Lopez F.J."/>
            <person name="Bills G.F."/>
            <person name="Liu X."/>
            <person name="An Z."/>
        </authorList>
    </citation>
    <scope>NUCLEOTIDE SEQUENCE [LARGE SCALE GENOMIC DNA]</scope>
    <source>
        <strain evidence="4">ATCC 20868 / MF5171</strain>
    </source>
</reference>
<organism evidence="3 4">
    <name type="scientific">Glarea lozoyensis (strain ATCC 20868 / MF5171)</name>
    <dbReference type="NCBI Taxonomy" id="1116229"/>
    <lineage>
        <taxon>Eukaryota</taxon>
        <taxon>Fungi</taxon>
        <taxon>Dikarya</taxon>
        <taxon>Ascomycota</taxon>
        <taxon>Pezizomycotina</taxon>
        <taxon>Leotiomycetes</taxon>
        <taxon>Helotiales</taxon>
        <taxon>Helotiaceae</taxon>
        <taxon>Glarea</taxon>
    </lineage>
</organism>
<sequence>MSNSRFSRRSDGEAITINTALPSPFHESNAPWRPQPPPSRRSSQRTSRHQSVDGDTWRTSHFVDLSPVQQPPRIEEIGPDTWRTSHEISRPTSAVSAIDMPPLRNSHPNSNLRAEMEQLRTTPPSPLSRASRTEPPRTTPPSPLSRTSILEDHRVPPTPPPRNARRGEDIVPPLTPVTPLFRMSPQRRPSRPDIHDPSRPPHSRHNSENIRHIRRISSSHARNLSESYGLLQSPQDFASPGERGWRYEYPAREKRKIPAWAGVPQSLEAEKGERWRAWLWDGLAVLVTVPFFVVVAAVMGMDGKVVESERLRELCDIASTLLPLTFSLLVGRLFVKLASYHLEQGTTLGLLERLIGSRTVFSTIETQLRFGVFSFLSLGLVGLWLLSPFGSQASLRMLSTALVSQEQNSNVTFFNTWQPTFAGKTEFESGWFASFATLFSAAILAPVVVKTGTQDLWGNVKIPLLSSLSNLSPDKDGYHHIPETFTPTYSSLFGIPTSDIPVGNITFSIESTYLELVCSNITTSPARDSRTFINPGLIATTGPFRSGLNITDRTSYAMGYLGQDMTAFLQDQAVGGEVCLDCIGNNYTSSKQIPGLFLWQDFSGETNVTSIFCVPSQAYVESKVVCNTTSTTRSCRVAAQRQSILAANPSALTLLGFQSVTDGLSRLLPQSVRMMDGVDTLLNYLVSPNDDTFIQQTKTPRSIANTTGVASGTDARVLGVELQDFSTRLSQIVNTFLEGSLLDFPSFVTGKEMPSAEAATSPEVLLAAIRNRKPSITVPATITSFVLTYVCVWAWAAIFILATAMMLIAVIVTVIIRRKTLARDYLPYVSSLVRESQFVTMPRGGVRMDGMTRAKEMRDLKVRLGDVGDVGAGWEIGTGVAVSVGQLAVADWGGVKGEKGGVVKGKLYM</sequence>
<name>S3D873_GLAL2</name>
<dbReference type="GeneID" id="19465365"/>
<evidence type="ECO:0000256" key="1">
    <source>
        <dbReference type="SAM" id="MobiDB-lite"/>
    </source>
</evidence>
<evidence type="ECO:0000256" key="2">
    <source>
        <dbReference type="SAM" id="Phobius"/>
    </source>
</evidence>
<dbReference type="eggNOG" id="ENOG502RZ6R">
    <property type="taxonomic scope" value="Eukaryota"/>
</dbReference>
<keyword evidence="2" id="KW-1133">Transmembrane helix</keyword>
<dbReference type="Proteomes" id="UP000016922">
    <property type="component" value="Unassembled WGS sequence"/>
</dbReference>
<protein>
    <submittedName>
        <fullName evidence="3">Uncharacterized protein</fullName>
    </submittedName>
</protein>
<dbReference type="AlphaFoldDB" id="S3D873"/>
<proteinExistence type="predicted"/>
<feature type="transmembrane region" description="Helical" evidence="2">
    <location>
        <begin position="792"/>
        <end position="816"/>
    </location>
</feature>
<feature type="transmembrane region" description="Helical" evidence="2">
    <location>
        <begin position="368"/>
        <end position="386"/>
    </location>
</feature>
<dbReference type="OrthoDB" id="3692311at2759"/>